<dbReference type="Gene3D" id="3.60.10.10">
    <property type="entry name" value="Endonuclease/exonuclease/phosphatase"/>
    <property type="match status" value="1"/>
</dbReference>
<dbReference type="InterPro" id="IPR036691">
    <property type="entry name" value="Endo/exonu/phosph_ase_sf"/>
</dbReference>
<protein>
    <recommendedName>
        <fullName evidence="4">Endonuclease/exonuclease/phosphatase domain-containing protein</fullName>
    </recommendedName>
</protein>
<name>A0AAV0WI72_9HEMI</name>
<dbReference type="EMBL" id="CARXXK010000002">
    <property type="protein sequence ID" value="CAI6355740.1"/>
    <property type="molecule type" value="Genomic_DNA"/>
</dbReference>
<evidence type="ECO:0000313" key="3">
    <source>
        <dbReference type="Proteomes" id="UP001160148"/>
    </source>
</evidence>
<gene>
    <name evidence="2" type="ORF">MEUPH1_LOCUS11557</name>
</gene>
<comment type="caution">
    <text evidence="2">The sequence shown here is derived from an EMBL/GenBank/DDBJ whole genome shotgun (WGS) entry which is preliminary data.</text>
</comment>
<feature type="compositionally biased region" description="Basic residues" evidence="1">
    <location>
        <begin position="144"/>
        <end position="154"/>
    </location>
</feature>
<reference evidence="2 3" key="1">
    <citation type="submission" date="2023-01" db="EMBL/GenBank/DDBJ databases">
        <authorList>
            <person name="Whitehead M."/>
        </authorList>
    </citation>
    <scope>NUCLEOTIDE SEQUENCE [LARGE SCALE GENOMIC DNA]</scope>
</reference>
<dbReference type="SUPFAM" id="SSF56219">
    <property type="entry name" value="DNase I-like"/>
    <property type="match status" value="1"/>
</dbReference>
<dbReference type="Proteomes" id="UP001160148">
    <property type="component" value="Unassembled WGS sequence"/>
</dbReference>
<feature type="region of interest" description="Disordered" evidence="1">
    <location>
        <begin position="144"/>
        <end position="167"/>
    </location>
</feature>
<evidence type="ECO:0000256" key="1">
    <source>
        <dbReference type="SAM" id="MobiDB-lite"/>
    </source>
</evidence>
<accession>A0AAV0WI72</accession>
<organism evidence="2 3">
    <name type="scientific">Macrosiphum euphorbiae</name>
    <name type="common">potato aphid</name>
    <dbReference type="NCBI Taxonomy" id="13131"/>
    <lineage>
        <taxon>Eukaryota</taxon>
        <taxon>Metazoa</taxon>
        <taxon>Ecdysozoa</taxon>
        <taxon>Arthropoda</taxon>
        <taxon>Hexapoda</taxon>
        <taxon>Insecta</taxon>
        <taxon>Pterygota</taxon>
        <taxon>Neoptera</taxon>
        <taxon>Paraneoptera</taxon>
        <taxon>Hemiptera</taxon>
        <taxon>Sternorrhyncha</taxon>
        <taxon>Aphidomorpha</taxon>
        <taxon>Aphidoidea</taxon>
        <taxon>Aphididae</taxon>
        <taxon>Macrosiphini</taxon>
        <taxon>Macrosiphum</taxon>
    </lineage>
</organism>
<keyword evidence="3" id="KW-1185">Reference proteome</keyword>
<evidence type="ECO:0000313" key="2">
    <source>
        <dbReference type="EMBL" id="CAI6355740.1"/>
    </source>
</evidence>
<sequence>MVNSAGLVICNRGKESTHNKGSIIDITIATPRTAQTMNKWNVLYRETLRDHYYILFEITVGLPTTETRRKLKIDAKKLETLLKSDYLSQTMNRYTEANQGALALSEAINKCRPPGQSRAKDRKSMQWWSPEINTLRKNANHLRRALKRKRKKHGQAGSAEEEENAKAARRDLAHAIERAKESAWRSYTYTIQF</sequence>
<evidence type="ECO:0008006" key="4">
    <source>
        <dbReference type="Google" id="ProtNLM"/>
    </source>
</evidence>
<dbReference type="AlphaFoldDB" id="A0AAV0WI72"/>
<proteinExistence type="predicted"/>